<accession>L8GFD9</accession>
<feature type="region of interest" description="Disordered" evidence="10">
    <location>
        <begin position="303"/>
        <end position="333"/>
    </location>
</feature>
<dbReference type="InterPro" id="IPR018108">
    <property type="entry name" value="MCP_transmembrane"/>
</dbReference>
<name>L8GFD9_ACACF</name>
<evidence type="ECO:0000256" key="7">
    <source>
        <dbReference type="ARBA" id="ARBA00023128"/>
    </source>
</evidence>
<keyword evidence="6" id="KW-1133">Transmembrane helix</keyword>
<gene>
    <name evidence="11" type="ORF">ACA1_145170</name>
</gene>
<protein>
    <submittedName>
        <fullName evidence="11">Carrier superfamily protein</fullName>
    </submittedName>
</protein>
<dbReference type="KEGG" id="acan:ACA1_145170"/>
<dbReference type="GO" id="GO:0005469">
    <property type="term" value="F:succinate:fumarate antiporter activity"/>
    <property type="evidence" value="ECO:0007669"/>
    <property type="project" value="TreeGrafter"/>
</dbReference>
<feature type="repeat" description="Solcar" evidence="9">
    <location>
        <begin position="428"/>
        <end position="512"/>
    </location>
</feature>
<keyword evidence="7" id="KW-0496">Mitochondrion</keyword>
<evidence type="ECO:0000256" key="8">
    <source>
        <dbReference type="ARBA" id="ARBA00023136"/>
    </source>
</evidence>
<dbReference type="InterPro" id="IPR049563">
    <property type="entry name" value="TXTP-like"/>
</dbReference>
<dbReference type="GO" id="GO:0031966">
    <property type="term" value="C:mitochondrial membrane"/>
    <property type="evidence" value="ECO:0007669"/>
    <property type="project" value="UniProtKB-SubCell"/>
</dbReference>
<evidence type="ECO:0000256" key="5">
    <source>
        <dbReference type="ARBA" id="ARBA00022737"/>
    </source>
</evidence>
<evidence type="ECO:0000313" key="11">
    <source>
        <dbReference type="EMBL" id="ELR10896.1"/>
    </source>
</evidence>
<evidence type="ECO:0000313" key="12">
    <source>
        <dbReference type="Proteomes" id="UP000011083"/>
    </source>
</evidence>
<organism evidence="11 12">
    <name type="scientific">Acanthamoeba castellanii (strain ATCC 30010 / Neff)</name>
    <dbReference type="NCBI Taxonomy" id="1257118"/>
    <lineage>
        <taxon>Eukaryota</taxon>
        <taxon>Amoebozoa</taxon>
        <taxon>Discosea</taxon>
        <taxon>Longamoebia</taxon>
        <taxon>Centramoebida</taxon>
        <taxon>Acanthamoebidae</taxon>
        <taxon>Acanthamoeba</taxon>
    </lineage>
</organism>
<sequence>MTASAQKVLAGSLGGAMEAVLLQPLDVTKTRLQLDSNSRYRNSFLYCAKTIYKEEGAGALYKGLTPFVTHLTLKYALRMGSFTFFRGLLGSQATSPSGAPKKKPSEKMVMWNNFGSGLCAGVLEAFLIVTPFEVIKTRLQQQEGFHNRKYKNTVHAAVTILREEGVRALWKGVAPTALRNGSNQACNFMVVGIFNKWVWKKEEGKQIAVWKTMISGAIAGAMGPCLNCPLDVIKTRLMGQKIEPGQPPKYRGVMGTIGTIYKEEGLFALWKGLVPRLMRLAPGQAIMWTVVTRVTTYFEEQAQRRIEEEQRPSSRGGDEAASTRTASIKGNGGGWRRQISGHFTTGELWSMYLTGTFVGVANAAVFHPMDVLRIRRKLGEGVNMGQLGTKRSFWNGVAFNICTTALKQMAFYPTQEVLKRVLVDKGYTAGESQFGSAVGVGVILGLIASPVNVIKVPLQAGMESDLTVGRVCREVYRRYGLAGFFRGGLAVITRDTVWSVTYFPLYFYLRQHVSAFFDGSSPSSSTSTSSTSSASSTSVSSSSSSRSHDVLVNSVTSITASIAAMVASYPFDGARLYRQKHLENHSFWHGFAKSFHPGSGNVKSLTTALLRVPLANAFSHTLYLFIQNKNQ</sequence>
<dbReference type="Gene3D" id="1.50.40.10">
    <property type="entry name" value="Mitochondrial carrier domain"/>
    <property type="match status" value="3"/>
</dbReference>
<evidence type="ECO:0000256" key="10">
    <source>
        <dbReference type="SAM" id="MobiDB-lite"/>
    </source>
</evidence>
<keyword evidence="4 9" id="KW-0812">Transmembrane</keyword>
<dbReference type="RefSeq" id="XP_004332909.1">
    <property type="nucleotide sequence ID" value="XM_004332861.1"/>
</dbReference>
<dbReference type="STRING" id="1257118.L8GFD9"/>
<feature type="region of interest" description="Disordered" evidence="10">
    <location>
        <begin position="524"/>
        <end position="545"/>
    </location>
</feature>
<dbReference type="PANTHER" id="PTHR45788">
    <property type="entry name" value="SUCCINATE/FUMARATE MITOCHONDRIAL TRANSPORTER-RELATED"/>
    <property type="match status" value="1"/>
</dbReference>
<dbReference type="EMBL" id="KB008171">
    <property type="protein sequence ID" value="ELR10896.1"/>
    <property type="molecule type" value="Genomic_DNA"/>
</dbReference>
<feature type="repeat" description="Solcar" evidence="9">
    <location>
        <begin position="2"/>
        <end position="88"/>
    </location>
</feature>
<feature type="repeat" description="Solcar" evidence="9">
    <location>
        <begin position="112"/>
        <end position="197"/>
    </location>
</feature>
<evidence type="ECO:0000256" key="1">
    <source>
        <dbReference type="ARBA" id="ARBA00004225"/>
    </source>
</evidence>
<evidence type="ECO:0000256" key="4">
    <source>
        <dbReference type="ARBA" id="ARBA00022692"/>
    </source>
</evidence>
<feature type="compositionally biased region" description="Basic and acidic residues" evidence="10">
    <location>
        <begin position="303"/>
        <end position="318"/>
    </location>
</feature>
<evidence type="ECO:0000256" key="6">
    <source>
        <dbReference type="ARBA" id="ARBA00022989"/>
    </source>
</evidence>
<proteinExistence type="inferred from homology"/>
<comment type="similarity">
    <text evidence="2">Belongs to the mitochondrial carrier (TC 2.A.29) family.</text>
</comment>
<keyword evidence="5" id="KW-0677">Repeat</keyword>
<feature type="repeat" description="Solcar" evidence="9">
    <location>
        <begin position="207"/>
        <end position="297"/>
    </location>
</feature>
<dbReference type="PANTHER" id="PTHR45788:SF2">
    <property type="entry name" value="SUCCINATE_FUMARATE MITOCHONDRIAL TRANSPORTER"/>
    <property type="match status" value="1"/>
</dbReference>
<dbReference type="PROSITE" id="PS50920">
    <property type="entry name" value="SOLCAR"/>
    <property type="match status" value="4"/>
</dbReference>
<dbReference type="SUPFAM" id="SSF103506">
    <property type="entry name" value="Mitochondrial carrier"/>
    <property type="match status" value="2"/>
</dbReference>
<dbReference type="AlphaFoldDB" id="L8GFD9"/>
<keyword evidence="8 9" id="KW-0472">Membrane</keyword>
<dbReference type="Proteomes" id="UP000011083">
    <property type="component" value="Unassembled WGS sequence"/>
</dbReference>
<evidence type="ECO:0000256" key="2">
    <source>
        <dbReference type="ARBA" id="ARBA00006375"/>
    </source>
</evidence>
<dbReference type="Pfam" id="PF00153">
    <property type="entry name" value="Mito_carr"/>
    <property type="match status" value="4"/>
</dbReference>
<dbReference type="GeneID" id="14911307"/>
<keyword evidence="12" id="KW-1185">Reference proteome</keyword>
<evidence type="ECO:0000256" key="3">
    <source>
        <dbReference type="ARBA" id="ARBA00022448"/>
    </source>
</evidence>
<evidence type="ECO:0000256" key="9">
    <source>
        <dbReference type="PROSITE-ProRule" id="PRU00282"/>
    </source>
</evidence>
<dbReference type="InterPro" id="IPR023395">
    <property type="entry name" value="MCP_dom_sf"/>
</dbReference>
<comment type="subcellular location">
    <subcellularLocation>
        <location evidence="1">Mitochondrion membrane</location>
        <topology evidence="1">Multi-pass membrane protein</topology>
    </subcellularLocation>
</comment>
<keyword evidence="3" id="KW-0813">Transport</keyword>
<dbReference type="OrthoDB" id="1924968at2759"/>
<reference evidence="11 12" key="1">
    <citation type="journal article" date="2013" name="Genome Biol.">
        <title>Genome of Acanthamoeba castellanii highlights extensive lateral gene transfer and early evolution of tyrosine kinase signaling.</title>
        <authorList>
            <person name="Clarke M."/>
            <person name="Lohan A.J."/>
            <person name="Liu B."/>
            <person name="Lagkouvardos I."/>
            <person name="Roy S."/>
            <person name="Zafar N."/>
            <person name="Bertelli C."/>
            <person name="Schilde C."/>
            <person name="Kianianmomeni A."/>
            <person name="Burglin T.R."/>
            <person name="Frech C."/>
            <person name="Turcotte B."/>
            <person name="Kopec K.O."/>
            <person name="Synnott J.M."/>
            <person name="Choo C."/>
            <person name="Paponov I."/>
            <person name="Finkler A."/>
            <person name="Soon Heng Tan C."/>
            <person name="Hutchins A.P."/>
            <person name="Weinmeier T."/>
            <person name="Rattei T."/>
            <person name="Chu J.S."/>
            <person name="Gimenez G."/>
            <person name="Irimia M."/>
            <person name="Rigden D.J."/>
            <person name="Fitzpatrick D.A."/>
            <person name="Lorenzo-Morales J."/>
            <person name="Bateman A."/>
            <person name="Chiu C.H."/>
            <person name="Tang P."/>
            <person name="Hegemann P."/>
            <person name="Fromm H."/>
            <person name="Raoult D."/>
            <person name="Greub G."/>
            <person name="Miranda-Saavedra D."/>
            <person name="Chen N."/>
            <person name="Nash P."/>
            <person name="Ginger M.L."/>
            <person name="Horn M."/>
            <person name="Schaap P."/>
            <person name="Caler L."/>
            <person name="Loftus B."/>
        </authorList>
    </citation>
    <scope>NUCLEOTIDE SEQUENCE [LARGE SCALE GENOMIC DNA]</scope>
    <source>
        <strain evidence="11 12">Neff</strain>
    </source>
</reference>
<dbReference type="VEuPathDB" id="AmoebaDB:ACA1_145170"/>